<feature type="chain" id="PRO_5002150972" evidence="1">
    <location>
        <begin position="19"/>
        <end position="256"/>
    </location>
</feature>
<sequence length="256" mass="28485">MFFKYLCLISFLLQTGSAPDPPPTFEEFSKGFESSGGSYIDTAIADCVDVLKQVQNGEMDDFLSSWVNRKKPEASSTFKRCQEGACPRGSLTVDKCLIIVSEYGSSLETELFPLDQAIKLKEATTEDDKTEIALHSRDSMDKENQRRVGTVMGFIQMIFEKLKGENPTLDFLEFVAVCSKVRKTKSMFRFGPFKQGARDSRYEKLVNDPVISAIIHAIKTCVFELKSVANTNGPLFQEAPGLMSQEGAPEVEVPMA</sequence>
<evidence type="ECO:0000313" key="3">
    <source>
        <dbReference type="Proteomes" id="UP000031668"/>
    </source>
</evidence>
<organism evidence="2 3">
    <name type="scientific">Thelohanellus kitauei</name>
    <name type="common">Myxosporean</name>
    <dbReference type="NCBI Taxonomy" id="669202"/>
    <lineage>
        <taxon>Eukaryota</taxon>
        <taxon>Metazoa</taxon>
        <taxon>Cnidaria</taxon>
        <taxon>Myxozoa</taxon>
        <taxon>Myxosporea</taxon>
        <taxon>Bivalvulida</taxon>
        <taxon>Platysporina</taxon>
        <taxon>Myxobolidae</taxon>
        <taxon>Thelohanellus</taxon>
    </lineage>
</organism>
<dbReference type="EMBL" id="JWZT01001684">
    <property type="protein sequence ID" value="KII71629.1"/>
    <property type="molecule type" value="Genomic_DNA"/>
</dbReference>
<comment type="caution">
    <text evidence="2">The sequence shown here is derived from an EMBL/GenBank/DDBJ whole genome shotgun (WGS) entry which is preliminary data.</text>
</comment>
<evidence type="ECO:0000313" key="2">
    <source>
        <dbReference type="EMBL" id="KII71629.1"/>
    </source>
</evidence>
<name>A0A0C2J1F5_THEKT</name>
<accession>A0A0C2J1F5</accession>
<reference evidence="2 3" key="1">
    <citation type="journal article" date="2014" name="Genome Biol. Evol.">
        <title>The genome of the myxosporean Thelohanellus kitauei shows adaptations to nutrient acquisition within its fish host.</title>
        <authorList>
            <person name="Yang Y."/>
            <person name="Xiong J."/>
            <person name="Zhou Z."/>
            <person name="Huo F."/>
            <person name="Miao W."/>
            <person name="Ran C."/>
            <person name="Liu Y."/>
            <person name="Zhang J."/>
            <person name="Feng J."/>
            <person name="Wang M."/>
            <person name="Wang M."/>
            <person name="Wang L."/>
            <person name="Yao B."/>
        </authorList>
    </citation>
    <scope>NUCLEOTIDE SEQUENCE [LARGE SCALE GENOMIC DNA]</scope>
    <source>
        <strain evidence="2">Wuqing</strain>
    </source>
</reference>
<feature type="signal peptide" evidence="1">
    <location>
        <begin position="1"/>
        <end position="18"/>
    </location>
</feature>
<protein>
    <submittedName>
        <fullName evidence="2">Uncharacterized protein</fullName>
    </submittedName>
</protein>
<proteinExistence type="predicted"/>
<dbReference type="AlphaFoldDB" id="A0A0C2J1F5"/>
<keyword evidence="3" id="KW-1185">Reference proteome</keyword>
<evidence type="ECO:0000256" key="1">
    <source>
        <dbReference type="SAM" id="SignalP"/>
    </source>
</evidence>
<keyword evidence="1" id="KW-0732">Signal</keyword>
<gene>
    <name evidence="2" type="ORF">RF11_13485</name>
</gene>
<dbReference type="Proteomes" id="UP000031668">
    <property type="component" value="Unassembled WGS sequence"/>
</dbReference>